<name>A0AA43QN08_9LECA</name>
<evidence type="ECO:0000313" key="3">
    <source>
        <dbReference type="Proteomes" id="UP001161017"/>
    </source>
</evidence>
<dbReference type="AlphaFoldDB" id="A0AA43QN08"/>
<gene>
    <name evidence="2" type="ORF">OHK93_006974</name>
</gene>
<feature type="compositionally biased region" description="Polar residues" evidence="1">
    <location>
        <begin position="286"/>
        <end position="314"/>
    </location>
</feature>
<feature type="region of interest" description="Disordered" evidence="1">
    <location>
        <begin position="195"/>
        <end position="274"/>
    </location>
</feature>
<feature type="compositionally biased region" description="Polar residues" evidence="1">
    <location>
        <begin position="416"/>
        <end position="436"/>
    </location>
</feature>
<reference evidence="2" key="1">
    <citation type="journal article" date="2023" name="Genome Biol. Evol.">
        <title>First Whole Genome Sequence and Flow Cytometry Genome Size Data for the Lichen-Forming Fungus Ramalina farinacea (Ascomycota).</title>
        <authorList>
            <person name="Llewellyn T."/>
            <person name="Mian S."/>
            <person name="Hill R."/>
            <person name="Leitch I.J."/>
            <person name="Gaya E."/>
        </authorList>
    </citation>
    <scope>NUCLEOTIDE SEQUENCE</scope>
    <source>
        <strain evidence="2">LIQ254RAFAR</strain>
    </source>
</reference>
<organism evidence="2 3">
    <name type="scientific">Ramalina farinacea</name>
    <dbReference type="NCBI Taxonomy" id="258253"/>
    <lineage>
        <taxon>Eukaryota</taxon>
        <taxon>Fungi</taxon>
        <taxon>Dikarya</taxon>
        <taxon>Ascomycota</taxon>
        <taxon>Pezizomycotina</taxon>
        <taxon>Lecanoromycetes</taxon>
        <taxon>OSLEUM clade</taxon>
        <taxon>Lecanoromycetidae</taxon>
        <taxon>Lecanorales</taxon>
        <taxon>Lecanorineae</taxon>
        <taxon>Ramalinaceae</taxon>
        <taxon>Ramalina</taxon>
    </lineage>
</organism>
<dbReference type="EMBL" id="JAPUFD010000006">
    <property type="protein sequence ID" value="MDI1487703.1"/>
    <property type="molecule type" value="Genomic_DNA"/>
</dbReference>
<protein>
    <submittedName>
        <fullName evidence="2">Uncharacterized protein</fullName>
    </submittedName>
</protein>
<feature type="region of interest" description="Disordered" evidence="1">
    <location>
        <begin position="391"/>
        <end position="436"/>
    </location>
</feature>
<accession>A0AA43QN08</accession>
<dbReference type="PANTHER" id="PTHR40625">
    <property type="entry name" value="GTP-BINDING PROTEIN ESDC-RELATED"/>
    <property type="match status" value="1"/>
</dbReference>
<comment type="caution">
    <text evidence="2">The sequence shown here is derived from an EMBL/GenBank/DDBJ whole genome shotgun (WGS) entry which is preliminary data.</text>
</comment>
<evidence type="ECO:0000256" key="1">
    <source>
        <dbReference type="SAM" id="MobiDB-lite"/>
    </source>
</evidence>
<keyword evidence="3" id="KW-1185">Reference proteome</keyword>
<feature type="region of interest" description="Disordered" evidence="1">
    <location>
        <begin position="286"/>
        <end position="353"/>
    </location>
</feature>
<feature type="compositionally biased region" description="Basic and acidic residues" evidence="1">
    <location>
        <begin position="395"/>
        <end position="409"/>
    </location>
</feature>
<sequence length="600" mass="65822">MLQATPDVFSVELFGSWDNFDKSYHLTRDKRAGAGQWRGCHTFENITCDGDLSNSTLQREGALMMGGTYWYYVSAPKTGHLIAPAYGSQYLLNGTTEFHDPKEPSTSFCPSLPGQSVNILEVPVQAKNSIHSTPNSSTTSLDSLVFTLDPRDKYMPLKRAATTSAVREKARLLDPTNVDTTTYVKRLRQIEDLSEPESPYEGAPLRRQRSVSSMFSKLRRTRSAGSGVKESPTIRTGTSWSRKLISRASLSRKGKVEEDVPEVPQVPKIPDDLLCMAPCPKVGNPLTSSKDVESSRTGSGCLQQNTAPSPSVKATPTKPLDDVRSMLSVLHNNSGSSGDRPKSSRGSGQSFVPSFSSLAERGFASTQFSQTVEAASGASAIAEQPDLHLQSSNEHGNEERLAPTAREDQANDLPPSLTNERTYTDNEGSYQTYTESSAYSTAPSEYFSPCLASNTTASGQMSPVHLAQPDTPDLLDLNDEEIRWKRDSDPDPQEIYHVKLNGAQNNASSTSTDPILRLKDNQDHKPHIPGFQGYSLPRHDQGSTATLKKLPSLDLMAPKKVAHRPSMQHLVQSWDDGAEQRMENLSTMMEEMAYLGDLIN</sequence>
<evidence type="ECO:0000313" key="2">
    <source>
        <dbReference type="EMBL" id="MDI1487703.1"/>
    </source>
</evidence>
<dbReference type="PANTHER" id="PTHR40625:SF1">
    <property type="entry name" value="AMP-ACTIVATED PROTEIN KINASE GLYCOGEN-BINDING DOMAIN-CONTAINING PROTEIN"/>
    <property type="match status" value="1"/>
</dbReference>
<dbReference type="Proteomes" id="UP001161017">
    <property type="component" value="Unassembled WGS sequence"/>
</dbReference>
<feature type="compositionally biased region" description="Polar residues" evidence="1">
    <location>
        <begin position="344"/>
        <end position="353"/>
    </location>
</feature>
<proteinExistence type="predicted"/>